<dbReference type="EMBL" id="CAHPSC010000011">
    <property type="protein sequence ID" value="CAB5674927.1"/>
    <property type="molecule type" value="Genomic_DNA"/>
</dbReference>
<name>A0AA35GI30_9BURK</name>
<evidence type="ECO:0000313" key="1">
    <source>
        <dbReference type="EMBL" id="CAB5674927.1"/>
    </source>
</evidence>
<reference evidence="1" key="1">
    <citation type="submission" date="2020-05" db="EMBL/GenBank/DDBJ databases">
        <authorList>
            <person name="Delgado-Blas J."/>
        </authorList>
    </citation>
    <scope>NUCLEOTIDE SEQUENCE</scope>
    <source>
        <strain evidence="1">BB1454</strain>
    </source>
</reference>
<gene>
    <name evidence="1" type="ORF">GHA_01070</name>
</gene>
<protein>
    <submittedName>
        <fullName evidence="1">Uncharacterized protein</fullName>
    </submittedName>
</protein>
<dbReference type="AlphaFoldDB" id="A0AA35GI30"/>
<proteinExistence type="predicted"/>
<dbReference type="Proteomes" id="UP000834458">
    <property type="component" value="Unassembled WGS sequence"/>
</dbReference>
<evidence type="ECO:0000313" key="2">
    <source>
        <dbReference type="Proteomes" id="UP000834458"/>
    </source>
</evidence>
<sequence>MAKGVIETLQALLDEMEGTYCCNQVHSKHVNQPKEWIANQLPVNGV</sequence>
<comment type="caution">
    <text evidence="1">The sequence shown here is derived from an EMBL/GenBank/DDBJ whole genome shotgun (WGS) entry which is preliminary data.</text>
</comment>
<accession>A0AA35GI30</accession>
<organism evidence="1 2">
    <name type="scientific">Comamonas aquatica</name>
    <dbReference type="NCBI Taxonomy" id="225991"/>
    <lineage>
        <taxon>Bacteria</taxon>
        <taxon>Pseudomonadati</taxon>
        <taxon>Pseudomonadota</taxon>
        <taxon>Betaproteobacteria</taxon>
        <taxon>Burkholderiales</taxon>
        <taxon>Comamonadaceae</taxon>
        <taxon>Comamonas</taxon>
    </lineage>
</organism>